<name>A0ABV6C2W3_9ACTN</name>
<evidence type="ECO:0000256" key="1">
    <source>
        <dbReference type="SAM" id="MobiDB-lite"/>
    </source>
</evidence>
<dbReference type="RefSeq" id="WP_377789396.1">
    <property type="nucleotide sequence ID" value="NZ_JBHLYQ010000064.1"/>
</dbReference>
<proteinExistence type="predicted"/>
<reference evidence="3 4" key="1">
    <citation type="submission" date="2024-09" db="EMBL/GenBank/DDBJ databases">
        <authorList>
            <person name="Sun Q."/>
            <person name="Mori K."/>
        </authorList>
    </citation>
    <scope>NUCLEOTIDE SEQUENCE [LARGE SCALE GENOMIC DNA]</scope>
    <source>
        <strain evidence="3 4">JCM 15389</strain>
    </source>
</reference>
<dbReference type="Proteomes" id="UP001589788">
    <property type="component" value="Unassembled WGS sequence"/>
</dbReference>
<feature type="region of interest" description="Disordered" evidence="1">
    <location>
        <begin position="1"/>
        <end position="28"/>
    </location>
</feature>
<dbReference type="SUPFAM" id="SSF46785">
    <property type="entry name" value="Winged helix' DNA-binding domain"/>
    <property type="match status" value="1"/>
</dbReference>
<dbReference type="PROSITE" id="PS50995">
    <property type="entry name" value="HTH_MARR_2"/>
    <property type="match status" value="1"/>
</dbReference>
<evidence type="ECO:0000259" key="2">
    <source>
        <dbReference type="PROSITE" id="PS50995"/>
    </source>
</evidence>
<evidence type="ECO:0000313" key="4">
    <source>
        <dbReference type="Proteomes" id="UP001589788"/>
    </source>
</evidence>
<accession>A0ABV6C2W3</accession>
<feature type="compositionally biased region" description="Pro residues" evidence="1">
    <location>
        <begin position="15"/>
        <end position="26"/>
    </location>
</feature>
<dbReference type="Gene3D" id="1.10.10.10">
    <property type="entry name" value="Winged helix-like DNA-binding domain superfamily/Winged helix DNA-binding domain"/>
    <property type="match status" value="1"/>
</dbReference>
<dbReference type="PANTHER" id="PTHR33164">
    <property type="entry name" value="TRANSCRIPTIONAL REGULATOR, MARR FAMILY"/>
    <property type="match status" value="1"/>
</dbReference>
<dbReference type="InterPro" id="IPR036388">
    <property type="entry name" value="WH-like_DNA-bd_sf"/>
</dbReference>
<keyword evidence="4" id="KW-1185">Reference proteome</keyword>
<gene>
    <name evidence="3" type="ORF">ACFFRE_07615</name>
</gene>
<dbReference type="Pfam" id="PF01047">
    <property type="entry name" value="MarR"/>
    <property type="match status" value="1"/>
</dbReference>
<protein>
    <submittedName>
        <fullName evidence="3">MarR family winged helix-turn-helix transcriptional regulator</fullName>
    </submittedName>
</protein>
<dbReference type="PANTHER" id="PTHR33164:SF99">
    <property type="entry name" value="MARR FAMILY REGULATORY PROTEIN"/>
    <property type="match status" value="1"/>
</dbReference>
<dbReference type="PRINTS" id="PR00598">
    <property type="entry name" value="HTHMARR"/>
</dbReference>
<feature type="domain" description="HTH marR-type" evidence="2">
    <location>
        <begin position="34"/>
        <end position="170"/>
    </location>
</feature>
<organism evidence="3 4">
    <name type="scientific">Aciditerrimonas ferrireducens</name>
    <dbReference type="NCBI Taxonomy" id="667306"/>
    <lineage>
        <taxon>Bacteria</taxon>
        <taxon>Bacillati</taxon>
        <taxon>Actinomycetota</taxon>
        <taxon>Acidimicrobiia</taxon>
        <taxon>Acidimicrobiales</taxon>
        <taxon>Acidimicrobiaceae</taxon>
        <taxon>Aciditerrimonas</taxon>
    </lineage>
</organism>
<sequence>MSGSSAGGPDRPRPSTSPRPGEPAPAPRWLSPVELQAWRSLLAGTSRLLARLDDELHATTGLRLVDYGVLVTLAEAPEARLRLHELAERIILSPSGLTRRLDSLVRRGLVERQRCPEDRRGTYAALTPAGQARLAEAAPWHVEQVRRYLVDRLRPDQLAALQAVMDEVLAGLATPERGEAGDTRACCSETA</sequence>
<dbReference type="InterPro" id="IPR039422">
    <property type="entry name" value="MarR/SlyA-like"/>
</dbReference>
<comment type="caution">
    <text evidence="3">The sequence shown here is derived from an EMBL/GenBank/DDBJ whole genome shotgun (WGS) entry which is preliminary data.</text>
</comment>
<evidence type="ECO:0000313" key="3">
    <source>
        <dbReference type="EMBL" id="MFC0082014.1"/>
    </source>
</evidence>
<dbReference type="EMBL" id="JBHLYQ010000064">
    <property type="protein sequence ID" value="MFC0082014.1"/>
    <property type="molecule type" value="Genomic_DNA"/>
</dbReference>
<dbReference type="SMART" id="SM00347">
    <property type="entry name" value="HTH_MARR"/>
    <property type="match status" value="1"/>
</dbReference>
<dbReference type="InterPro" id="IPR000835">
    <property type="entry name" value="HTH_MarR-typ"/>
</dbReference>
<dbReference type="InterPro" id="IPR036390">
    <property type="entry name" value="WH_DNA-bd_sf"/>
</dbReference>